<protein>
    <submittedName>
        <fullName evidence="1">Uncharacterized protein</fullName>
    </submittedName>
</protein>
<dbReference type="EMBL" id="SNYN01000001">
    <property type="protein sequence ID" value="TDQ55272.1"/>
    <property type="molecule type" value="Genomic_DNA"/>
</dbReference>
<organism evidence="1 2">
    <name type="scientific">Actinorugispora endophytica</name>
    <dbReference type="NCBI Taxonomy" id="1605990"/>
    <lineage>
        <taxon>Bacteria</taxon>
        <taxon>Bacillati</taxon>
        <taxon>Actinomycetota</taxon>
        <taxon>Actinomycetes</taxon>
        <taxon>Streptosporangiales</taxon>
        <taxon>Nocardiopsidaceae</taxon>
        <taxon>Actinorugispora</taxon>
    </lineage>
</organism>
<evidence type="ECO:0000313" key="1">
    <source>
        <dbReference type="EMBL" id="TDQ55272.1"/>
    </source>
</evidence>
<reference evidence="1 2" key="1">
    <citation type="submission" date="2019-03" db="EMBL/GenBank/DDBJ databases">
        <title>Genomic Encyclopedia of Type Strains, Phase IV (KMG-IV): sequencing the most valuable type-strain genomes for metagenomic binning, comparative biology and taxonomic classification.</title>
        <authorList>
            <person name="Goeker M."/>
        </authorList>
    </citation>
    <scope>NUCLEOTIDE SEQUENCE [LARGE SCALE GENOMIC DNA]</scope>
    <source>
        <strain evidence="1 2">DSM 46770</strain>
    </source>
</reference>
<sequence length="127" mass="13799">MSHPRLNNPRSHRAKLAEAARVKRAPRHGFRADRSVEALFSELNARQARPLFQAGSADVAIVSTRCGLNVWCRDGKFIWNDVLGSTITHPASDPSGAAALINPLRPLHIAAPAPRHAPHHSLRLSAA</sequence>
<name>A0A4R6V7P5_9ACTN</name>
<dbReference type="RefSeq" id="WP_394345484.1">
    <property type="nucleotide sequence ID" value="NZ_SNYN01000001.1"/>
</dbReference>
<accession>A0A4R6V7P5</accession>
<keyword evidence="2" id="KW-1185">Reference proteome</keyword>
<dbReference type="AlphaFoldDB" id="A0A4R6V7P5"/>
<gene>
    <name evidence="1" type="ORF">EV190_101597</name>
</gene>
<comment type="caution">
    <text evidence="1">The sequence shown here is derived from an EMBL/GenBank/DDBJ whole genome shotgun (WGS) entry which is preliminary data.</text>
</comment>
<dbReference type="Proteomes" id="UP000295281">
    <property type="component" value="Unassembled WGS sequence"/>
</dbReference>
<evidence type="ECO:0000313" key="2">
    <source>
        <dbReference type="Proteomes" id="UP000295281"/>
    </source>
</evidence>
<proteinExistence type="predicted"/>